<organism evidence="1 2">
    <name type="scientific">Vittaforma corneae (strain ATCC 50505)</name>
    <name type="common">Microsporidian parasite</name>
    <name type="synonym">Nosema corneum</name>
    <dbReference type="NCBI Taxonomy" id="993615"/>
    <lineage>
        <taxon>Eukaryota</taxon>
        <taxon>Fungi</taxon>
        <taxon>Fungi incertae sedis</taxon>
        <taxon>Microsporidia</taxon>
        <taxon>Nosematidae</taxon>
        <taxon>Vittaforma</taxon>
    </lineage>
</organism>
<dbReference type="RefSeq" id="XP_007603924.1">
    <property type="nucleotide sequence ID" value="XM_007603862.1"/>
</dbReference>
<evidence type="ECO:0008006" key="3">
    <source>
        <dbReference type="Google" id="ProtNLM"/>
    </source>
</evidence>
<evidence type="ECO:0000313" key="1">
    <source>
        <dbReference type="EMBL" id="ELA42373.1"/>
    </source>
</evidence>
<evidence type="ECO:0000313" key="2">
    <source>
        <dbReference type="Proteomes" id="UP000011082"/>
    </source>
</evidence>
<dbReference type="InParanoid" id="L2GN96"/>
<name>L2GN96_VITCO</name>
<dbReference type="InterPro" id="IPR011989">
    <property type="entry name" value="ARM-like"/>
</dbReference>
<dbReference type="InterPro" id="IPR016024">
    <property type="entry name" value="ARM-type_fold"/>
</dbReference>
<dbReference type="VEuPathDB" id="MicrosporidiaDB:VICG_00471"/>
<dbReference type="Proteomes" id="UP000011082">
    <property type="component" value="Unassembled WGS sequence"/>
</dbReference>
<sequence>MCSHRREEVRMHTARCLSIFYLKNRKLFYEKDLLKYLKILLQDQKEGVVVSALKALVVIECRESAISIQDVLMIAQGFWERGCNDGLRSALNILKYKEVNEAAKSLLLKTLRATT</sequence>
<dbReference type="AlphaFoldDB" id="L2GN96"/>
<dbReference type="SUPFAM" id="SSF48371">
    <property type="entry name" value="ARM repeat"/>
    <property type="match status" value="1"/>
</dbReference>
<dbReference type="GeneID" id="19881189"/>
<keyword evidence="2" id="KW-1185">Reference proteome</keyword>
<gene>
    <name evidence="1" type="ORF">VICG_00471</name>
</gene>
<accession>L2GN96</accession>
<protein>
    <recommendedName>
        <fullName evidence="3">Clathrin/coatomer adaptor adaptin-like N-terminal domain-containing protein</fullName>
    </recommendedName>
</protein>
<dbReference type="HOGENOM" id="CLU_2110812_0_0_1"/>
<proteinExistence type="predicted"/>
<reference evidence="2" key="1">
    <citation type="submission" date="2011-05" db="EMBL/GenBank/DDBJ databases">
        <title>The genome sequence of Vittaforma corneae strain ATCC 50505.</title>
        <authorList>
            <consortium name="The Broad Institute Genome Sequencing Platform"/>
            <person name="Cuomo C."/>
            <person name="Didier E."/>
            <person name="Bowers L."/>
            <person name="Young S.K."/>
            <person name="Zeng Q."/>
            <person name="Gargeya S."/>
            <person name="Fitzgerald M."/>
            <person name="Haas B."/>
            <person name="Abouelleil A."/>
            <person name="Alvarado L."/>
            <person name="Arachchi H.M."/>
            <person name="Berlin A."/>
            <person name="Chapman S.B."/>
            <person name="Gearin G."/>
            <person name="Goldberg J."/>
            <person name="Griggs A."/>
            <person name="Gujja S."/>
            <person name="Hansen M."/>
            <person name="Heiman D."/>
            <person name="Howarth C."/>
            <person name="Larimer J."/>
            <person name="Lui A."/>
            <person name="MacDonald P.J.P."/>
            <person name="McCowen C."/>
            <person name="Montmayeur A."/>
            <person name="Murphy C."/>
            <person name="Neiman D."/>
            <person name="Pearson M."/>
            <person name="Priest M."/>
            <person name="Roberts A."/>
            <person name="Saif S."/>
            <person name="Shea T."/>
            <person name="Sisk P."/>
            <person name="Stolte C."/>
            <person name="Sykes S."/>
            <person name="Wortman J."/>
            <person name="Nusbaum C."/>
            <person name="Birren B."/>
        </authorList>
    </citation>
    <scope>NUCLEOTIDE SEQUENCE [LARGE SCALE GENOMIC DNA]</scope>
    <source>
        <strain evidence="2">ATCC 50505</strain>
    </source>
</reference>
<dbReference type="Gene3D" id="1.25.10.10">
    <property type="entry name" value="Leucine-rich Repeat Variant"/>
    <property type="match status" value="1"/>
</dbReference>
<dbReference type="EMBL" id="JH370132">
    <property type="protein sequence ID" value="ELA42373.1"/>
    <property type="molecule type" value="Genomic_DNA"/>
</dbReference>